<organism evidence="1">
    <name type="scientific">Arundo donax</name>
    <name type="common">Giant reed</name>
    <name type="synonym">Donax arundinaceus</name>
    <dbReference type="NCBI Taxonomy" id="35708"/>
    <lineage>
        <taxon>Eukaryota</taxon>
        <taxon>Viridiplantae</taxon>
        <taxon>Streptophyta</taxon>
        <taxon>Embryophyta</taxon>
        <taxon>Tracheophyta</taxon>
        <taxon>Spermatophyta</taxon>
        <taxon>Magnoliopsida</taxon>
        <taxon>Liliopsida</taxon>
        <taxon>Poales</taxon>
        <taxon>Poaceae</taxon>
        <taxon>PACMAD clade</taxon>
        <taxon>Arundinoideae</taxon>
        <taxon>Arundineae</taxon>
        <taxon>Arundo</taxon>
    </lineage>
</organism>
<sequence>MEWTPVVAFLLLEHRQQAKWTNILLVEASMILFSY</sequence>
<accession>A0A0A8XTL1</accession>
<dbReference type="EMBL" id="GBRH01280566">
    <property type="protein sequence ID" value="JAD17329.1"/>
    <property type="molecule type" value="Transcribed_RNA"/>
</dbReference>
<name>A0A0A8XTL1_ARUDO</name>
<proteinExistence type="predicted"/>
<reference evidence="1" key="1">
    <citation type="submission" date="2014-09" db="EMBL/GenBank/DDBJ databases">
        <authorList>
            <person name="Magalhaes I.L.F."/>
            <person name="Oliveira U."/>
            <person name="Santos F.R."/>
            <person name="Vidigal T.H.D.A."/>
            <person name="Brescovit A.D."/>
            <person name="Santos A.J."/>
        </authorList>
    </citation>
    <scope>NUCLEOTIDE SEQUENCE</scope>
    <source>
        <tissue evidence="1">Shoot tissue taken approximately 20 cm above the soil surface</tissue>
    </source>
</reference>
<dbReference type="AlphaFoldDB" id="A0A0A8XTL1"/>
<reference evidence="1" key="2">
    <citation type="journal article" date="2015" name="Data Brief">
        <title>Shoot transcriptome of the giant reed, Arundo donax.</title>
        <authorList>
            <person name="Barrero R.A."/>
            <person name="Guerrero F.D."/>
            <person name="Moolhuijzen P."/>
            <person name="Goolsby J.A."/>
            <person name="Tidwell J."/>
            <person name="Bellgard S.E."/>
            <person name="Bellgard M.I."/>
        </authorList>
    </citation>
    <scope>NUCLEOTIDE SEQUENCE</scope>
    <source>
        <tissue evidence="1">Shoot tissue taken approximately 20 cm above the soil surface</tissue>
    </source>
</reference>
<evidence type="ECO:0000313" key="1">
    <source>
        <dbReference type="EMBL" id="JAD17329.1"/>
    </source>
</evidence>
<protein>
    <submittedName>
        <fullName evidence="1">Uncharacterized protein</fullName>
    </submittedName>
</protein>